<organism evidence="4 5">
    <name type="scientific">Psychroflexus salarius</name>
    <dbReference type="NCBI Taxonomy" id="1155689"/>
    <lineage>
        <taxon>Bacteria</taxon>
        <taxon>Pseudomonadati</taxon>
        <taxon>Bacteroidota</taxon>
        <taxon>Flavobacteriia</taxon>
        <taxon>Flavobacteriales</taxon>
        <taxon>Flavobacteriaceae</taxon>
        <taxon>Psychroflexus</taxon>
    </lineage>
</organism>
<evidence type="ECO:0000313" key="5">
    <source>
        <dbReference type="Proteomes" id="UP000184462"/>
    </source>
</evidence>
<proteinExistence type="predicted"/>
<sequence length="281" mass="31251">MKKNLIKLTVLTVLLSSCVSKKKLTQAENQLQLKSEEISELRKENDSIKNQVEAIEDKIFAYQAQVENLQDDNENKLTMTEDGTMILPETRQKVDRILQNVDESKLGSAKDFKDSLNIAIAENIKSSLASKMNDGSTTENAGFLNVNVNQALVEIDLSNAILFESGSAFVKLSIYDLIENIANTINLKPNVKVSVVGHTDNIKVTPNNFVKDNIELSLKRAASVARILNEKFDVNLERVLVSGASEYQPIADNSTVEGRAKNRRVTIKLVPNLKEFESVLD</sequence>
<dbReference type="InterPro" id="IPR006665">
    <property type="entry name" value="OmpA-like"/>
</dbReference>
<dbReference type="SUPFAM" id="SSF103088">
    <property type="entry name" value="OmpA-like"/>
    <property type="match status" value="1"/>
</dbReference>
<dbReference type="PROSITE" id="PS51257">
    <property type="entry name" value="PROKAR_LIPOPROTEIN"/>
    <property type="match status" value="1"/>
</dbReference>
<name>A0A1M4SEF9_9FLAO</name>
<dbReference type="EMBL" id="FQTW01000001">
    <property type="protein sequence ID" value="SHE30545.1"/>
    <property type="molecule type" value="Genomic_DNA"/>
</dbReference>
<dbReference type="Proteomes" id="UP000184462">
    <property type="component" value="Unassembled WGS sequence"/>
</dbReference>
<protein>
    <submittedName>
        <fullName evidence="4">Chemotaxis protein MotB</fullName>
    </submittedName>
</protein>
<dbReference type="STRING" id="1155689.SAMN05444278_101113"/>
<gene>
    <name evidence="4" type="ORF">SAMN05444278_101113</name>
</gene>
<dbReference type="Pfam" id="PF00691">
    <property type="entry name" value="OmpA"/>
    <property type="match status" value="1"/>
</dbReference>
<evidence type="ECO:0000256" key="1">
    <source>
        <dbReference type="PROSITE-ProRule" id="PRU00473"/>
    </source>
</evidence>
<feature type="coiled-coil region" evidence="2">
    <location>
        <begin position="24"/>
        <end position="72"/>
    </location>
</feature>
<keyword evidence="5" id="KW-1185">Reference proteome</keyword>
<dbReference type="Gene3D" id="3.30.1330.60">
    <property type="entry name" value="OmpA-like domain"/>
    <property type="match status" value="1"/>
</dbReference>
<dbReference type="PROSITE" id="PS51123">
    <property type="entry name" value="OMPA_2"/>
    <property type="match status" value="1"/>
</dbReference>
<dbReference type="AlphaFoldDB" id="A0A1M4SEF9"/>
<evidence type="ECO:0000259" key="3">
    <source>
        <dbReference type="PROSITE" id="PS51123"/>
    </source>
</evidence>
<dbReference type="PANTHER" id="PTHR30329:SF21">
    <property type="entry name" value="LIPOPROTEIN YIAD-RELATED"/>
    <property type="match status" value="1"/>
</dbReference>
<keyword evidence="2" id="KW-0175">Coiled coil</keyword>
<dbReference type="GO" id="GO:0016020">
    <property type="term" value="C:membrane"/>
    <property type="evidence" value="ECO:0007669"/>
    <property type="project" value="UniProtKB-UniRule"/>
</dbReference>
<evidence type="ECO:0000313" key="4">
    <source>
        <dbReference type="EMBL" id="SHE30545.1"/>
    </source>
</evidence>
<keyword evidence="1" id="KW-0472">Membrane</keyword>
<reference evidence="4 5" key="1">
    <citation type="submission" date="2016-11" db="EMBL/GenBank/DDBJ databases">
        <authorList>
            <person name="Jaros S."/>
            <person name="Januszkiewicz K."/>
            <person name="Wedrychowicz H."/>
        </authorList>
    </citation>
    <scope>NUCLEOTIDE SEQUENCE [LARGE SCALE GENOMIC DNA]</scope>
    <source>
        <strain evidence="4 5">DSM 25661</strain>
    </source>
</reference>
<accession>A0A1M4SEF9</accession>
<feature type="domain" description="OmpA-like" evidence="3">
    <location>
        <begin position="150"/>
        <end position="273"/>
    </location>
</feature>
<dbReference type="InterPro" id="IPR050330">
    <property type="entry name" value="Bact_OuterMem_StrucFunc"/>
</dbReference>
<dbReference type="PANTHER" id="PTHR30329">
    <property type="entry name" value="STATOR ELEMENT OF FLAGELLAR MOTOR COMPLEX"/>
    <property type="match status" value="1"/>
</dbReference>
<dbReference type="InterPro" id="IPR036737">
    <property type="entry name" value="OmpA-like_sf"/>
</dbReference>
<dbReference type="CDD" id="cd07185">
    <property type="entry name" value="OmpA_C-like"/>
    <property type="match status" value="1"/>
</dbReference>
<evidence type="ECO:0000256" key="2">
    <source>
        <dbReference type="SAM" id="Coils"/>
    </source>
</evidence>